<name>A0A0A9GRI0_ARUDO</name>
<proteinExistence type="predicted"/>
<reference evidence="1" key="2">
    <citation type="journal article" date="2015" name="Data Brief">
        <title>Shoot transcriptome of the giant reed, Arundo donax.</title>
        <authorList>
            <person name="Barrero R.A."/>
            <person name="Guerrero F.D."/>
            <person name="Moolhuijzen P."/>
            <person name="Goolsby J.A."/>
            <person name="Tidwell J."/>
            <person name="Bellgard S.E."/>
            <person name="Bellgard M.I."/>
        </authorList>
    </citation>
    <scope>NUCLEOTIDE SEQUENCE</scope>
    <source>
        <tissue evidence="1">Shoot tissue taken approximately 20 cm above the soil surface</tissue>
    </source>
</reference>
<dbReference type="EMBL" id="GBRH01171872">
    <property type="protein sequence ID" value="JAE26024.1"/>
    <property type="molecule type" value="Transcribed_RNA"/>
</dbReference>
<protein>
    <submittedName>
        <fullName evidence="1">Uncharacterized protein</fullName>
    </submittedName>
</protein>
<organism evidence="1">
    <name type="scientific">Arundo donax</name>
    <name type="common">Giant reed</name>
    <name type="synonym">Donax arundinaceus</name>
    <dbReference type="NCBI Taxonomy" id="35708"/>
    <lineage>
        <taxon>Eukaryota</taxon>
        <taxon>Viridiplantae</taxon>
        <taxon>Streptophyta</taxon>
        <taxon>Embryophyta</taxon>
        <taxon>Tracheophyta</taxon>
        <taxon>Spermatophyta</taxon>
        <taxon>Magnoliopsida</taxon>
        <taxon>Liliopsida</taxon>
        <taxon>Poales</taxon>
        <taxon>Poaceae</taxon>
        <taxon>PACMAD clade</taxon>
        <taxon>Arundinoideae</taxon>
        <taxon>Arundineae</taxon>
        <taxon>Arundo</taxon>
    </lineage>
</organism>
<sequence length="37" mass="4196">MHSIMVSFHRFPKSISCYICAQANLSSDTAQSNFILF</sequence>
<dbReference type="AlphaFoldDB" id="A0A0A9GRI0"/>
<accession>A0A0A9GRI0</accession>
<reference evidence="1" key="1">
    <citation type="submission" date="2014-09" db="EMBL/GenBank/DDBJ databases">
        <authorList>
            <person name="Magalhaes I.L.F."/>
            <person name="Oliveira U."/>
            <person name="Santos F.R."/>
            <person name="Vidigal T.H.D.A."/>
            <person name="Brescovit A.D."/>
            <person name="Santos A.J."/>
        </authorList>
    </citation>
    <scope>NUCLEOTIDE SEQUENCE</scope>
    <source>
        <tissue evidence="1">Shoot tissue taken approximately 20 cm above the soil surface</tissue>
    </source>
</reference>
<evidence type="ECO:0000313" key="1">
    <source>
        <dbReference type="EMBL" id="JAE26024.1"/>
    </source>
</evidence>